<comment type="caution">
    <text evidence="9">The sequence shown here is derived from an EMBL/GenBank/DDBJ whole genome shotgun (WGS) entry which is preliminary data.</text>
</comment>
<dbReference type="FunFam" id="3.30.1490.110:FF:000001">
    <property type="entry name" value="Cell division protein FtsA"/>
    <property type="match status" value="1"/>
</dbReference>
<dbReference type="NCBIfam" id="TIGR01174">
    <property type="entry name" value="ftsA"/>
    <property type="match status" value="1"/>
</dbReference>
<evidence type="ECO:0000256" key="7">
    <source>
        <dbReference type="PIRNR" id="PIRNR003101"/>
    </source>
</evidence>
<keyword evidence="2" id="KW-0997">Cell inner membrane</keyword>
<dbReference type="SMART" id="SM00842">
    <property type="entry name" value="FtsA"/>
    <property type="match status" value="1"/>
</dbReference>
<dbReference type="CDD" id="cd24048">
    <property type="entry name" value="ASKHA_NBD_FtsA"/>
    <property type="match status" value="1"/>
</dbReference>
<keyword evidence="5 6" id="KW-0131">Cell cycle</keyword>
<dbReference type="InterPro" id="IPR020823">
    <property type="entry name" value="Cell_div_FtsA"/>
</dbReference>
<dbReference type="EMBL" id="NBYY01000010">
    <property type="protein sequence ID" value="PCS23374.1"/>
    <property type="molecule type" value="Genomic_DNA"/>
</dbReference>
<dbReference type="Pfam" id="PF14450">
    <property type="entry name" value="FtsA"/>
    <property type="match status" value="1"/>
</dbReference>
<gene>
    <name evidence="6" type="primary">ftsA</name>
    <name evidence="9" type="ORF">BTN49_0971</name>
</gene>
<comment type="function">
    <text evidence="6 7">Cell division protein that is involved in the assembly of the Z ring. May serve as a membrane anchor for the Z ring.</text>
</comment>
<organism evidence="9 10">
    <name type="scientific">Candidatus Enterovibrio escicola</name>
    <dbReference type="NCBI Taxonomy" id="1927127"/>
    <lineage>
        <taxon>Bacteria</taxon>
        <taxon>Pseudomonadati</taxon>
        <taxon>Pseudomonadota</taxon>
        <taxon>Gammaproteobacteria</taxon>
        <taxon>Vibrionales</taxon>
        <taxon>Vibrionaceae</taxon>
        <taxon>Enterovibrio</taxon>
    </lineage>
</organism>
<dbReference type="InterPro" id="IPR050696">
    <property type="entry name" value="FtsA/MreB"/>
</dbReference>
<comment type="subcellular location">
    <subcellularLocation>
        <location evidence="6">Cell membrane</location>
        <topology evidence="6">Peripheral membrane protein</topology>
        <orientation evidence="6">Cytoplasmic side</orientation>
    </subcellularLocation>
    <text evidence="6">Localizes to the Z ring in an FtsZ-dependent manner. Targeted to the membrane through a conserved C-terminal amphipathic helix.</text>
</comment>
<dbReference type="GO" id="GO:0032153">
    <property type="term" value="C:cell division site"/>
    <property type="evidence" value="ECO:0007669"/>
    <property type="project" value="UniProtKB-UniRule"/>
</dbReference>
<evidence type="ECO:0000313" key="10">
    <source>
        <dbReference type="Proteomes" id="UP000219020"/>
    </source>
</evidence>
<accession>A0A2A5T5D4</accession>
<protein>
    <recommendedName>
        <fullName evidence="6 7">Cell division protein FtsA</fullName>
    </recommendedName>
</protein>
<keyword evidence="10" id="KW-1185">Reference proteome</keyword>
<keyword evidence="1 6" id="KW-1003">Cell membrane</keyword>
<keyword evidence="4 6" id="KW-0472">Membrane</keyword>
<dbReference type="NCBIfam" id="NF007009">
    <property type="entry name" value="PRK09472.1"/>
    <property type="match status" value="1"/>
</dbReference>
<sequence>MGGMKQTTDRPLIIGLDIGTSKVAVLVSEILHDGAVNVLGVGITPSQGIDKGGVNDLESVVRSVERAINDAELMSDCKIRSVFLSLSGKHIHCQTERGMGTISDQEVTQDDIDMVIHTAKSVKISEDQRVLHVIPQEYKIDYQERIKNPLGLSGVRVEVSVQLITCHSDTARNIEKAVERCGLKVEQLIFSGLAASHAVITRDERELGVCVVDIGGGTMDIAVWTGGALRHSAVIPYAGNVITSDIAYAFGTPLSDAEKIKVKYGCALSKLVNTDSKVNVPVNVPSVGGRPSRSLQHQTLAEVIEPRCSELLGLVHQELERAQERLRAHGVKHQLAAGIVLTGGTAHMQGLVECAERAFQNQVRVGLPTGVVGLTDYVNDAYHATAVGLLHYGKDNLLNEMNERQPKRTVAGMFSKLGGWLKKEF</sequence>
<dbReference type="GO" id="GO:0043093">
    <property type="term" value="P:FtsZ-dependent cytokinesis"/>
    <property type="evidence" value="ECO:0007669"/>
    <property type="project" value="UniProtKB-UniRule"/>
</dbReference>
<dbReference type="PIRSF" id="PIRSF003101">
    <property type="entry name" value="FtsA"/>
    <property type="match status" value="1"/>
</dbReference>
<comment type="similarity">
    <text evidence="6 7">Belongs to the FtsA/MreB family.</text>
</comment>
<dbReference type="InterPro" id="IPR003494">
    <property type="entry name" value="SHS2_FtsA"/>
</dbReference>
<evidence type="ECO:0000313" key="9">
    <source>
        <dbReference type="EMBL" id="PCS23374.1"/>
    </source>
</evidence>
<dbReference type="PANTHER" id="PTHR32432:SF4">
    <property type="entry name" value="CELL DIVISION PROTEIN FTSA"/>
    <property type="match status" value="1"/>
</dbReference>
<feature type="domain" description="SHS2" evidence="8">
    <location>
        <begin position="13"/>
        <end position="199"/>
    </location>
</feature>
<comment type="subunit">
    <text evidence="6">Self-interacts. Interacts with FtsZ.</text>
</comment>
<evidence type="ECO:0000256" key="6">
    <source>
        <dbReference type="HAMAP-Rule" id="MF_02033"/>
    </source>
</evidence>
<dbReference type="GO" id="GO:0009898">
    <property type="term" value="C:cytoplasmic side of plasma membrane"/>
    <property type="evidence" value="ECO:0007669"/>
    <property type="project" value="UniProtKB-UniRule"/>
</dbReference>
<dbReference type="Proteomes" id="UP000219020">
    <property type="component" value="Unassembled WGS sequence"/>
</dbReference>
<evidence type="ECO:0000259" key="8">
    <source>
        <dbReference type="SMART" id="SM00842"/>
    </source>
</evidence>
<evidence type="ECO:0000256" key="2">
    <source>
        <dbReference type="ARBA" id="ARBA00022519"/>
    </source>
</evidence>
<evidence type="ECO:0000256" key="3">
    <source>
        <dbReference type="ARBA" id="ARBA00022618"/>
    </source>
</evidence>
<proteinExistence type="inferred from homology"/>
<dbReference type="Pfam" id="PF02491">
    <property type="entry name" value="SHS2_FTSA"/>
    <property type="match status" value="1"/>
</dbReference>
<dbReference type="Gene3D" id="3.30.420.40">
    <property type="match status" value="2"/>
</dbReference>
<reference evidence="10" key="1">
    <citation type="submission" date="2017-04" db="EMBL/GenBank/DDBJ databases">
        <title>Genome evolution of the luminous symbionts of deep sea anglerfish.</title>
        <authorList>
            <person name="Hendry T.A."/>
        </authorList>
    </citation>
    <scope>NUCLEOTIDE SEQUENCE [LARGE SCALE GENOMIC DNA]</scope>
</reference>
<dbReference type="AlphaFoldDB" id="A0A2A5T5D4"/>
<dbReference type="HAMAP" id="MF_02033">
    <property type="entry name" value="FtsA"/>
    <property type="match status" value="1"/>
</dbReference>
<keyword evidence="3 6" id="KW-0132">Cell division</keyword>
<dbReference type="FunFam" id="3.30.420.40:FF:000030">
    <property type="entry name" value="Cell division protein FtsA"/>
    <property type="match status" value="1"/>
</dbReference>
<dbReference type="SUPFAM" id="SSF53067">
    <property type="entry name" value="Actin-like ATPase domain"/>
    <property type="match status" value="2"/>
</dbReference>
<dbReference type="PANTHER" id="PTHR32432">
    <property type="entry name" value="CELL DIVISION PROTEIN FTSA-RELATED"/>
    <property type="match status" value="1"/>
</dbReference>
<dbReference type="Gene3D" id="3.30.1490.110">
    <property type="match status" value="1"/>
</dbReference>
<evidence type="ECO:0000256" key="1">
    <source>
        <dbReference type="ARBA" id="ARBA00022475"/>
    </source>
</evidence>
<name>A0A2A5T5D4_9GAMM</name>
<evidence type="ECO:0000256" key="4">
    <source>
        <dbReference type="ARBA" id="ARBA00023136"/>
    </source>
</evidence>
<evidence type="ECO:0000256" key="5">
    <source>
        <dbReference type="ARBA" id="ARBA00023306"/>
    </source>
</evidence>
<dbReference type="InterPro" id="IPR043129">
    <property type="entry name" value="ATPase_NBD"/>
</dbReference>